<dbReference type="RefSeq" id="WP_216341088.1">
    <property type="nucleotide sequence ID" value="NZ_JAHLEM010000068.1"/>
</dbReference>
<accession>A0ABS6CAY7</accession>
<dbReference type="Proteomes" id="UP000720508">
    <property type="component" value="Unassembled WGS sequence"/>
</dbReference>
<evidence type="ECO:0000313" key="2">
    <source>
        <dbReference type="Proteomes" id="UP000720508"/>
    </source>
</evidence>
<proteinExistence type="predicted"/>
<reference evidence="1 2" key="1">
    <citation type="submission" date="2021-06" db="EMBL/GenBank/DDBJ databases">
        <authorList>
            <person name="Pan X."/>
        </authorList>
    </citation>
    <scope>NUCLEOTIDE SEQUENCE [LARGE SCALE GENOMIC DNA]</scope>
    <source>
        <strain evidence="1 2">4503</strain>
    </source>
</reference>
<organism evidence="1 2">
    <name type="scientific">Streptomyces niphimycinicus</name>
    <dbReference type="NCBI Taxonomy" id="2842201"/>
    <lineage>
        <taxon>Bacteria</taxon>
        <taxon>Bacillati</taxon>
        <taxon>Actinomycetota</taxon>
        <taxon>Actinomycetes</taxon>
        <taxon>Kitasatosporales</taxon>
        <taxon>Streptomycetaceae</taxon>
        <taxon>Streptomyces</taxon>
    </lineage>
</organism>
<dbReference type="Pfam" id="PF13671">
    <property type="entry name" value="AAA_33"/>
    <property type="match status" value="1"/>
</dbReference>
<name>A0ABS6CAY7_9ACTN</name>
<sequence>MNARPPARPRILVVTGIPGSGKSTVGALLARRFDPAVLVEGDVLRRMVVTGRAEMTPAPSRQALHQYGLRLRHLAQLTRSYAAEGFTVVAEDNLLGEHLERFVGLLGDTGPRHVIALAPDCDAVLSRDASRADQAYDGDGWGARELDRVFRRDTARLGLWLDTSGQKAEETVQEILDRLDESALP</sequence>
<dbReference type="EMBL" id="JAHLEM010000068">
    <property type="protein sequence ID" value="MBU3864067.1"/>
    <property type="molecule type" value="Genomic_DNA"/>
</dbReference>
<keyword evidence="2" id="KW-1185">Reference proteome</keyword>
<comment type="caution">
    <text evidence="1">The sequence shown here is derived from an EMBL/GenBank/DDBJ whole genome shotgun (WGS) entry which is preliminary data.</text>
</comment>
<evidence type="ECO:0000313" key="1">
    <source>
        <dbReference type="EMBL" id="MBU3864067.1"/>
    </source>
</evidence>
<protein>
    <submittedName>
        <fullName evidence="1">AAA family ATPase</fullName>
    </submittedName>
</protein>
<gene>
    <name evidence="1" type="ORF">KN815_08225</name>
</gene>